<dbReference type="RefSeq" id="WP_128968851.1">
    <property type="nucleotide sequence ID" value="NZ_BMHC01000016.1"/>
</dbReference>
<evidence type="ECO:0000313" key="4">
    <source>
        <dbReference type="Proteomes" id="UP000625079"/>
    </source>
</evidence>
<dbReference type="EMBL" id="BMHC01000016">
    <property type="protein sequence ID" value="GGI29824.1"/>
    <property type="molecule type" value="Genomic_DNA"/>
</dbReference>
<reference evidence="1" key="3">
    <citation type="submission" date="2022-12" db="EMBL/GenBank/DDBJ databases">
        <authorList>
            <person name="Sun Q."/>
            <person name="Zhou Y."/>
        </authorList>
    </citation>
    <scope>NUCLEOTIDE SEQUENCE</scope>
    <source>
        <strain evidence="1">CGMCC 1.15034</strain>
    </source>
</reference>
<reference evidence="1" key="1">
    <citation type="journal article" date="2014" name="Int. J. Syst. Evol. Microbiol.">
        <title>Complete genome sequence of Corynebacterium casei LMG S-19264T (=DSM 44701T), isolated from a smear-ripened cheese.</title>
        <authorList>
            <consortium name="US DOE Joint Genome Institute (JGI-PGF)"/>
            <person name="Walter F."/>
            <person name="Albersmeier A."/>
            <person name="Kalinowski J."/>
            <person name="Ruckert C."/>
        </authorList>
    </citation>
    <scope>NUCLEOTIDE SEQUENCE</scope>
    <source>
        <strain evidence="1">CGMCC 1.15034</strain>
    </source>
</reference>
<sequence length="80" mass="8495">MSDIVLSAKSAKLMMVCEAEGFATIDDLFVLLAADNLCPAICMTEGCDRIERLESDQEEGYCEGCGGNTMVSVLVLAGLI</sequence>
<proteinExistence type="predicted"/>
<evidence type="ECO:0000313" key="1">
    <source>
        <dbReference type="EMBL" id="GGI29824.1"/>
    </source>
</evidence>
<reference evidence="2 3" key="2">
    <citation type="submission" date="2018-06" db="EMBL/GenBank/DDBJ databases">
        <title>Comparative genomics of rhizobia nodulating Arachis hypogaea in China.</title>
        <authorList>
            <person name="Li Y."/>
        </authorList>
    </citation>
    <scope>NUCLEOTIDE SEQUENCE [LARGE SCALE GENOMIC DNA]</scope>
    <source>
        <strain evidence="2 3">CCBAU 51658</strain>
    </source>
</reference>
<dbReference type="Proteomes" id="UP000593880">
    <property type="component" value="Chromosome"/>
</dbReference>
<evidence type="ECO:0000313" key="2">
    <source>
        <dbReference type="EMBL" id="QOZ63272.1"/>
    </source>
</evidence>
<dbReference type="Proteomes" id="UP000625079">
    <property type="component" value="Unassembled WGS sequence"/>
</dbReference>
<gene>
    <name evidence="1" type="ORF">GCM10010987_56390</name>
    <name evidence="2" type="ORF">XH86_34475</name>
</gene>
<dbReference type="AlphaFoldDB" id="A0AA88B979"/>
<accession>A0AA88B979</accession>
<dbReference type="EMBL" id="CP030057">
    <property type="protein sequence ID" value="QOZ63272.1"/>
    <property type="molecule type" value="Genomic_DNA"/>
</dbReference>
<name>A0AA88B979_9BRAD</name>
<keyword evidence="3" id="KW-1185">Reference proteome</keyword>
<organism evidence="1 4">
    <name type="scientific">Bradyrhizobium guangdongense</name>
    <dbReference type="NCBI Taxonomy" id="1325090"/>
    <lineage>
        <taxon>Bacteria</taxon>
        <taxon>Pseudomonadati</taxon>
        <taxon>Pseudomonadota</taxon>
        <taxon>Alphaproteobacteria</taxon>
        <taxon>Hyphomicrobiales</taxon>
        <taxon>Nitrobacteraceae</taxon>
        <taxon>Bradyrhizobium</taxon>
    </lineage>
</organism>
<protein>
    <submittedName>
        <fullName evidence="1">Uncharacterized protein</fullName>
    </submittedName>
</protein>
<evidence type="ECO:0000313" key="3">
    <source>
        <dbReference type="Proteomes" id="UP000593880"/>
    </source>
</evidence>